<dbReference type="RefSeq" id="WP_192623150.1">
    <property type="nucleotide sequence ID" value="NZ_JADBGG010000006.1"/>
</dbReference>
<accession>A0ABR9H1J0</accession>
<dbReference type="EMBL" id="JADBGG010000006">
    <property type="protein sequence ID" value="MBE1424571.1"/>
    <property type="molecule type" value="Genomic_DNA"/>
</dbReference>
<keyword evidence="2" id="KW-1185">Reference proteome</keyword>
<proteinExistence type="predicted"/>
<name>A0ABR9H1J0_9BACT</name>
<reference evidence="1 2" key="1">
    <citation type="submission" date="2020-10" db="EMBL/GenBank/DDBJ databases">
        <title>Genomic Encyclopedia of Type Strains, Phase IV (KMG-IV): sequencing the most valuable type-strain genomes for metagenomic binning, comparative biology and taxonomic classification.</title>
        <authorList>
            <person name="Goeker M."/>
        </authorList>
    </citation>
    <scope>NUCLEOTIDE SEQUENCE [LARGE SCALE GENOMIC DNA]</scope>
    <source>
        <strain evidence="1 2">DSM 4194</strain>
    </source>
</reference>
<protein>
    <recommendedName>
        <fullName evidence="3">Polysaccharide deacetylase</fullName>
    </recommendedName>
</protein>
<dbReference type="Proteomes" id="UP000639010">
    <property type="component" value="Unassembled WGS sequence"/>
</dbReference>
<evidence type="ECO:0000313" key="2">
    <source>
        <dbReference type="Proteomes" id="UP000639010"/>
    </source>
</evidence>
<evidence type="ECO:0008006" key="3">
    <source>
        <dbReference type="Google" id="ProtNLM"/>
    </source>
</evidence>
<comment type="caution">
    <text evidence="1">The sequence shown here is derived from an EMBL/GenBank/DDBJ whole genome shotgun (WGS) entry which is preliminary data.</text>
</comment>
<evidence type="ECO:0000313" key="1">
    <source>
        <dbReference type="EMBL" id="MBE1424571.1"/>
    </source>
</evidence>
<gene>
    <name evidence="1" type="ORF">H4684_001203</name>
</gene>
<dbReference type="Gene3D" id="3.20.20.370">
    <property type="entry name" value="Glycoside hydrolase/deacetylase"/>
    <property type="match status" value="1"/>
</dbReference>
<organism evidence="1 2">
    <name type="scientific">Desulfomicrobium macestii</name>
    <dbReference type="NCBI Taxonomy" id="90731"/>
    <lineage>
        <taxon>Bacteria</taxon>
        <taxon>Pseudomonadati</taxon>
        <taxon>Thermodesulfobacteriota</taxon>
        <taxon>Desulfovibrionia</taxon>
        <taxon>Desulfovibrionales</taxon>
        <taxon>Desulfomicrobiaceae</taxon>
        <taxon>Desulfomicrobium</taxon>
    </lineage>
</organism>
<sequence>MPGKNRYAMLTVDTEALPRRAAEDHVQRLIWGRHGNASAGIREMCRIGDEVGARHVFFVDVCGAYAYGDQVAEVVRWLDQAGQDVQLHVHPEYLPEAFWVEHGFDYRPRFMNQFGLPKAEFTLRHFGKFISDITNKPLVAFRAGSFRWNAATLRALRSTGIALSFNNSMKAFLDGVCPYGEPTNAPFAWSNGIIEVPVSERRPLPFHDGLGWERFSCPYSNTFFVPPWRMVWPFALGIDSSFLVLLMHSWSLLHWDENGHAHYRDDRRIESYRRLVRKLSKDCDIITTGDFLDLHARGKIRTTHSVDMALTELRIPDSRGKVIS</sequence>
<dbReference type="SUPFAM" id="SSF88713">
    <property type="entry name" value="Glycoside hydrolase/deacetylase"/>
    <property type="match status" value="1"/>
</dbReference>
<dbReference type="InterPro" id="IPR011330">
    <property type="entry name" value="Glyco_hydro/deAcase_b/a-brl"/>
</dbReference>